<dbReference type="Proteomes" id="UP000253495">
    <property type="component" value="Unassembled WGS sequence"/>
</dbReference>
<evidence type="ECO:0008006" key="5">
    <source>
        <dbReference type="Google" id="ProtNLM"/>
    </source>
</evidence>
<dbReference type="EMBL" id="QPJC01000001">
    <property type="protein sequence ID" value="RCW47141.1"/>
    <property type="molecule type" value="Genomic_DNA"/>
</dbReference>
<keyword evidence="2" id="KW-1133">Transmembrane helix</keyword>
<reference evidence="3 4" key="1">
    <citation type="submission" date="2018-07" db="EMBL/GenBank/DDBJ databases">
        <title>Genomic Encyclopedia of Type Strains, Phase III (KMG-III): the genomes of soil and plant-associated and newly described type strains.</title>
        <authorList>
            <person name="Whitman W."/>
        </authorList>
    </citation>
    <scope>NUCLEOTIDE SEQUENCE [LARGE SCALE GENOMIC DNA]</scope>
    <source>
        <strain evidence="3 4">CECT 8575</strain>
    </source>
</reference>
<dbReference type="CDD" id="cd21904">
    <property type="entry name" value="TtfA-like"/>
    <property type="match status" value="1"/>
</dbReference>
<keyword evidence="2" id="KW-0812">Transmembrane</keyword>
<feature type="compositionally biased region" description="Basic and acidic residues" evidence="1">
    <location>
        <begin position="223"/>
        <end position="240"/>
    </location>
</feature>
<evidence type="ECO:0000256" key="1">
    <source>
        <dbReference type="SAM" id="MobiDB-lite"/>
    </source>
</evidence>
<comment type="caution">
    <text evidence="3">The sequence shown here is derived from an EMBL/GenBank/DDBJ whole genome shotgun (WGS) entry which is preliminary data.</text>
</comment>
<organism evidence="3 4">
    <name type="scientific">Halopolyspora algeriensis</name>
    <dbReference type="NCBI Taxonomy" id="1500506"/>
    <lineage>
        <taxon>Bacteria</taxon>
        <taxon>Bacillati</taxon>
        <taxon>Actinomycetota</taxon>
        <taxon>Actinomycetes</taxon>
        <taxon>Actinomycetes incertae sedis</taxon>
        <taxon>Halopolyspora</taxon>
    </lineage>
</organism>
<accession>A0A368VYW7</accession>
<protein>
    <recommendedName>
        <fullName evidence="5">Secreted protein</fullName>
    </recommendedName>
</protein>
<keyword evidence="2" id="KW-0472">Membrane</keyword>
<feature type="compositionally biased region" description="Basic and acidic residues" evidence="1">
    <location>
        <begin position="274"/>
        <end position="286"/>
    </location>
</feature>
<evidence type="ECO:0000313" key="3">
    <source>
        <dbReference type="EMBL" id="RCW47141.1"/>
    </source>
</evidence>
<proteinExistence type="predicted"/>
<evidence type="ECO:0000256" key="2">
    <source>
        <dbReference type="SAM" id="Phobius"/>
    </source>
</evidence>
<evidence type="ECO:0000313" key="4">
    <source>
        <dbReference type="Proteomes" id="UP000253495"/>
    </source>
</evidence>
<gene>
    <name evidence="3" type="ORF">DFQ14_101485</name>
</gene>
<feature type="compositionally biased region" description="Acidic residues" evidence="1">
    <location>
        <begin position="242"/>
        <end position="269"/>
    </location>
</feature>
<keyword evidence="4" id="KW-1185">Reference proteome</keyword>
<dbReference type="AlphaFoldDB" id="A0A368VYW7"/>
<feature type="region of interest" description="Disordered" evidence="1">
    <location>
        <begin position="223"/>
        <end position="286"/>
    </location>
</feature>
<dbReference type="InterPro" id="IPR049726">
    <property type="entry name" value="TtfA-like_core"/>
</dbReference>
<sequence length="286" mass="31275">MIFVFGDQRTTLRGVGIPAWVWFVVAVTAIVAGATMLVTDRTRRTSKNRERRRWATLRGWQYAESDQVLPTRWERGVLAQYSGAVATDIVAGSTFTSDGRRQVSVFDLTVGGRTVAVLVGVRCRRPMPVTIELWLPEVPVPQESGLDLLGPVGSRYAFVTDVATARPQVTPAMVDAAEEVGGDVTVVWMEHDWVLAAAEPGADPSRLESLLRALGGLVDLMDPFERDPNEQHLPEWRSAGEEIADDDAADDDVAGDDSSGDEEPEEEDQGSGVDHPEPHQAEESNR</sequence>
<name>A0A368VYW7_9ACTN</name>
<feature type="transmembrane region" description="Helical" evidence="2">
    <location>
        <begin position="20"/>
        <end position="39"/>
    </location>
</feature>